<organism evidence="2 3">
    <name type="scientific">Lentinus brumalis</name>
    <dbReference type="NCBI Taxonomy" id="2498619"/>
    <lineage>
        <taxon>Eukaryota</taxon>
        <taxon>Fungi</taxon>
        <taxon>Dikarya</taxon>
        <taxon>Basidiomycota</taxon>
        <taxon>Agaricomycotina</taxon>
        <taxon>Agaricomycetes</taxon>
        <taxon>Polyporales</taxon>
        <taxon>Polyporaceae</taxon>
        <taxon>Lentinus</taxon>
    </lineage>
</organism>
<feature type="compositionally biased region" description="Polar residues" evidence="1">
    <location>
        <begin position="215"/>
        <end position="229"/>
    </location>
</feature>
<proteinExistence type="predicted"/>
<dbReference type="Proteomes" id="UP000256964">
    <property type="component" value="Unassembled WGS sequence"/>
</dbReference>
<evidence type="ECO:0000313" key="3">
    <source>
        <dbReference type="Proteomes" id="UP000256964"/>
    </source>
</evidence>
<sequence length="282" mass="31080">MRACPGMLVRRFFTHGETGPELRSVFLDFCHPGMTSGTDARQHPTQGAAQCSVCWTTIQDDLQAKHRTHRAVLGVRLRVHGAVRGETFDHATFNPLGTNRKDPSIPWLAATRPSFTAATCGTGIGRRCLQWQWLCSVAVLPVNRGCHSSLKPTSARFLCNALFWAVRLSAMIRSLSTLRALGDIGSGLGLGGNDSSQINQQRNDAWNTRRMRHLSSGSPLQHNGTGRLTDQSRLEDTTSPGRTTIQDRHVAVIVYDVRRPSAECMPLSIQHVHNGLSLPFRP</sequence>
<reference evidence="2 3" key="1">
    <citation type="journal article" date="2018" name="Biotechnol. Biofuels">
        <title>Integrative visual omics of the white-rot fungus Polyporus brumalis exposes the biotechnological potential of its oxidative enzymes for delignifying raw plant biomass.</title>
        <authorList>
            <person name="Miyauchi S."/>
            <person name="Rancon A."/>
            <person name="Drula E."/>
            <person name="Hage H."/>
            <person name="Chaduli D."/>
            <person name="Favel A."/>
            <person name="Grisel S."/>
            <person name="Henrissat B."/>
            <person name="Herpoel-Gimbert I."/>
            <person name="Ruiz-Duenas F.J."/>
            <person name="Chevret D."/>
            <person name="Hainaut M."/>
            <person name="Lin J."/>
            <person name="Wang M."/>
            <person name="Pangilinan J."/>
            <person name="Lipzen A."/>
            <person name="Lesage-Meessen L."/>
            <person name="Navarro D."/>
            <person name="Riley R."/>
            <person name="Grigoriev I.V."/>
            <person name="Zhou S."/>
            <person name="Raouche S."/>
            <person name="Rosso M.N."/>
        </authorList>
    </citation>
    <scope>NUCLEOTIDE SEQUENCE [LARGE SCALE GENOMIC DNA]</scope>
    <source>
        <strain evidence="2 3">BRFM 1820</strain>
    </source>
</reference>
<protein>
    <submittedName>
        <fullName evidence="2">Uncharacterized protein</fullName>
    </submittedName>
</protein>
<keyword evidence="3" id="KW-1185">Reference proteome</keyword>
<feature type="region of interest" description="Disordered" evidence="1">
    <location>
        <begin position="214"/>
        <end position="242"/>
    </location>
</feature>
<gene>
    <name evidence="2" type="ORF">OH76DRAFT_1421378</name>
</gene>
<dbReference type="AlphaFoldDB" id="A0A371CW57"/>
<evidence type="ECO:0000313" key="2">
    <source>
        <dbReference type="EMBL" id="RDX44516.1"/>
    </source>
</evidence>
<accession>A0A371CW57</accession>
<evidence type="ECO:0000256" key="1">
    <source>
        <dbReference type="SAM" id="MobiDB-lite"/>
    </source>
</evidence>
<dbReference type="EMBL" id="KZ857449">
    <property type="protein sequence ID" value="RDX44516.1"/>
    <property type="molecule type" value="Genomic_DNA"/>
</dbReference>
<name>A0A371CW57_9APHY</name>